<dbReference type="Proteomes" id="UP000016933">
    <property type="component" value="Unassembled WGS sequence"/>
</dbReference>
<dbReference type="HOGENOM" id="CLU_2904167_0_0_1"/>
<keyword evidence="2" id="KW-1185">Reference proteome</keyword>
<sequence>MSDGFDCGANIERFLDLARDVDCVTLDTSMREYVARHQKEGVHTAMSAVESDNMISAWQVLS</sequence>
<evidence type="ECO:0000313" key="2">
    <source>
        <dbReference type="Proteomes" id="UP000016933"/>
    </source>
</evidence>
<reference evidence="1 2" key="2">
    <citation type="journal article" date="2012" name="PLoS Pathog.">
        <title>Diverse lifestyles and strategies of plant pathogenesis encoded in the genomes of eighteen Dothideomycetes fungi.</title>
        <authorList>
            <person name="Ohm R.A."/>
            <person name="Feau N."/>
            <person name="Henrissat B."/>
            <person name="Schoch C.L."/>
            <person name="Horwitz B.A."/>
            <person name="Barry K.W."/>
            <person name="Condon B.J."/>
            <person name="Copeland A.C."/>
            <person name="Dhillon B."/>
            <person name="Glaser F."/>
            <person name="Hesse C.N."/>
            <person name="Kosti I."/>
            <person name="LaButti K."/>
            <person name="Lindquist E.A."/>
            <person name="Lucas S."/>
            <person name="Salamov A.A."/>
            <person name="Bradshaw R.E."/>
            <person name="Ciuffetti L."/>
            <person name="Hamelin R.C."/>
            <person name="Kema G.H.J."/>
            <person name="Lawrence C."/>
            <person name="Scott J.A."/>
            <person name="Spatafora J.W."/>
            <person name="Turgeon B.G."/>
            <person name="de Wit P.J.G.M."/>
            <person name="Zhong S."/>
            <person name="Goodwin S.B."/>
            <person name="Grigoriev I.V."/>
        </authorList>
    </citation>
    <scope>NUCLEOTIDE SEQUENCE [LARGE SCALE GENOMIC DNA]</scope>
    <source>
        <strain evidence="2">NZE10 / CBS 128990</strain>
    </source>
</reference>
<gene>
    <name evidence="1" type="ORF">DOTSEDRAFT_69980</name>
</gene>
<evidence type="ECO:0000313" key="1">
    <source>
        <dbReference type="EMBL" id="EME48213.1"/>
    </source>
</evidence>
<organism evidence="1 2">
    <name type="scientific">Dothistroma septosporum (strain NZE10 / CBS 128990)</name>
    <name type="common">Red band needle blight fungus</name>
    <name type="synonym">Mycosphaerella pini</name>
    <dbReference type="NCBI Taxonomy" id="675120"/>
    <lineage>
        <taxon>Eukaryota</taxon>
        <taxon>Fungi</taxon>
        <taxon>Dikarya</taxon>
        <taxon>Ascomycota</taxon>
        <taxon>Pezizomycotina</taxon>
        <taxon>Dothideomycetes</taxon>
        <taxon>Dothideomycetidae</taxon>
        <taxon>Mycosphaerellales</taxon>
        <taxon>Mycosphaerellaceae</taxon>
        <taxon>Dothistroma</taxon>
    </lineage>
</organism>
<name>N1PYZ6_DOTSN</name>
<reference evidence="2" key="1">
    <citation type="journal article" date="2012" name="PLoS Genet.">
        <title>The genomes of the fungal plant pathogens Cladosporium fulvum and Dothistroma septosporum reveal adaptation to different hosts and lifestyles but also signatures of common ancestry.</title>
        <authorList>
            <person name="de Wit P.J.G.M."/>
            <person name="van der Burgt A."/>
            <person name="Oekmen B."/>
            <person name="Stergiopoulos I."/>
            <person name="Abd-Elsalam K.A."/>
            <person name="Aerts A.L."/>
            <person name="Bahkali A.H."/>
            <person name="Beenen H.G."/>
            <person name="Chettri P."/>
            <person name="Cox M.P."/>
            <person name="Datema E."/>
            <person name="de Vries R.P."/>
            <person name="Dhillon B."/>
            <person name="Ganley A.R."/>
            <person name="Griffiths S.A."/>
            <person name="Guo Y."/>
            <person name="Hamelin R.C."/>
            <person name="Henrissat B."/>
            <person name="Kabir M.S."/>
            <person name="Jashni M.K."/>
            <person name="Kema G."/>
            <person name="Klaubauf S."/>
            <person name="Lapidus A."/>
            <person name="Levasseur A."/>
            <person name="Lindquist E."/>
            <person name="Mehrabi R."/>
            <person name="Ohm R.A."/>
            <person name="Owen T.J."/>
            <person name="Salamov A."/>
            <person name="Schwelm A."/>
            <person name="Schijlen E."/>
            <person name="Sun H."/>
            <person name="van den Burg H.A."/>
            <person name="van Ham R.C.H.J."/>
            <person name="Zhang S."/>
            <person name="Goodwin S.B."/>
            <person name="Grigoriev I.V."/>
            <person name="Collemare J."/>
            <person name="Bradshaw R.E."/>
        </authorList>
    </citation>
    <scope>NUCLEOTIDE SEQUENCE [LARGE SCALE GENOMIC DNA]</scope>
    <source>
        <strain evidence="2">NZE10 / CBS 128990</strain>
    </source>
</reference>
<proteinExistence type="predicted"/>
<accession>N1PYZ6</accession>
<dbReference type="EMBL" id="KB446536">
    <property type="protein sequence ID" value="EME48213.1"/>
    <property type="molecule type" value="Genomic_DNA"/>
</dbReference>
<dbReference type="AlphaFoldDB" id="N1PYZ6"/>
<protein>
    <submittedName>
        <fullName evidence="1">Uncharacterized protein</fullName>
    </submittedName>
</protein>